<dbReference type="InterPro" id="IPR026891">
    <property type="entry name" value="Fn3-like"/>
</dbReference>
<dbReference type="FunFam" id="3.20.20.300:FF:000005">
    <property type="entry name" value="Periplasmic beta-glucosidase"/>
    <property type="match status" value="1"/>
</dbReference>
<dbReference type="SUPFAM" id="SSF52279">
    <property type="entry name" value="Beta-D-glucan exohydrolase, C-terminal domain"/>
    <property type="match status" value="1"/>
</dbReference>
<dbReference type="Proteomes" id="UP000823619">
    <property type="component" value="Unassembled WGS sequence"/>
</dbReference>
<keyword evidence="6 7" id="KW-0326">Glycosidase</keyword>
<dbReference type="Pfam" id="PF03629">
    <property type="entry name" value="SASA"/>
    <property type="match status" value="1"/>
</dbReference>
<dbReference type="GO" id="GO:0016788">
    <property type="term" value="F:hydrolase activity, acting on ester bonds"/>
    <property type="evidence" value="ECO:0007669"/>
    <property type="project" value="UniProtKB-ARBA"/>
</dbReference>
<evidence type="ECO:0000256" key="6">
    <source>
        <dbReference type="ARBA" id="ARBA00023295"/>
    </source>
</evidence>
<reference evidence="10" key="1">
    <citation type="submission" date="2020-10" db="EMBL/GenBank/DDBJ databases">
        <authorList>
            <person name="Gilroy R."/>
        </authorList>
    </citation>
    <scope>NUCLEOTIDE SEQUENCE</scope>
    <source>
        <strain evidence="10">D5-748</strain>
    </source>
</reference>
<feature type="domain" description="Fibronectin type III-like" evidence="9">
    <location>
        <begin position="664"/>
        <end position="733"/>
    </location>
</feature>
<evidence type="ECO:0000256" key="1">
    <source>
        <dbReference type="ARBA" id="ARBA00000448"/>
    </source>
</evidence>
<gene>
    <name evidence="10" type="primary">bglX</name>
    <name evidence="10" type="ORF">IAC23_01885</name>
</gene>
<reference evidence="10" key="2">
    <citation type="journal article" date="2021" name="PeerJ">
        <title>Extensive microbial diversity within the chicken gut microbiome revealed by metagenomics and culture.</title>
        <authorList>
            <person name="Gilroy R."/>
            <person name="Ravi A."/>
            <person name="Getino M."/>
            <person name="Pursley I."/>
            <person name="Horton D.L."/>
            <person name="Alikhan N.F."/>
            <person name="Baker D."/>
            <person name="Gharbi K."/>
            <person name="Hall N."/>
            <person name="Watson M."/>
            <person name="Adriaenssens E.M."/>
            <person name="Foster-Nyarko E."/>
            <person name="Jarju S."/>
            <person name="Secka A."/>
            <person name="Antonio M."/>
            <person name="Oren A."/>
            <person name="Chaudhuri R.R."/>
            <person name="La Ragione R."/>
            <person name="Hildebrand F."/>
            <person name="Pallen M.J."/>
        </authorList>
    </citation>
    <scope>NUCLEOTIDE SEQUENCE</scope>
    <source>
        <strain evidence="10">D5-748</strain>
    </source>
</reference>
<dbReference type="GO" id="GO:0009251">
    <property type="term" value="P:glucan catabolic process"/>
    <property type="evidence" value="ECO:0007669"/>
    <property type="project" value="TreeGrafter"/>
</dbReference>
<dbReference type="InterPro" id="IPR005181">
    <property type="entry name" value="SASA"/>
</dbReference>
<dbReference type="Pfam" id="PF00933">
    <property type="entry name" value="Glyco_hydro_3"/>
    <property type="match status" value="1"/>
</dbReference>
<dbReference type="SUPFAM" id="SSF51445">
    <property type="entry name" value="(Trans)glycosidases"/>
    <property type="match status" value="1"/>
</dbReference>
<dbReference type="PRINTS" id="PR00133">
    <property type="entry name" value="GLHYDRLASE3"/>
</dbReference>
<dbReference type="EMBL" id="JADIMO010000022">
    <property type="protein sequence ID" value="MBO8444434.1"/>
    <property type="molecule type" value="Genomic_DNA"/>
</dbReference>
<dbReference type="FunFam" id="2.60.40.10:FF:000495">
    <property type="entry name" value="Periplasmic beta-glucosidase"/>
    <property type="match status" value="1"/>
</dbReference>
<dbReference type="GO" id="GO:0008422">
    <property type="term" value="F:beta-glucosidase activity"/>
    <property type="evidence" value="ECO:0007669"/>
    <property type="project" value="UniProtKB-EC"/>
</dbReference>
<comment type="similarity">
    <text evidence="2 7">Belongs to the glycosyl hydrolase 3 family.</text>
</comment>
<feature type="chain" id="PRO_5038855433" description="beta-glucosidase" evidence="8">
    <location>
        <begin position="21"/>
        <end position="996"/>
    </location>
</feature>
<evidence type="ECO:0000313" key="10">
    <source>
        <dbReference type="EMBL" id="MBO8444434.1"/>
    </source>
</evidence>
<dbReference type="InterPro" id="IPR002772">
    <property type="entry name" value="Glyco_hydro_3_C"/>
</dbReference>
<dbReference type="Gene3D" id="3.20.20.300">
    <property type="entry name" value="Glycoside hydrolase, family 3, N-terminal domain"/>
    <property type="match status" value="1"/>
</dbReference>
<evidence type="ECO:0000256" key="3">
    <source>
        <dbReference type="ARBA" id="ARBA00012744"/>
    </source>
</evidence>
<dbReference type="InterPro" id="IPR019800">
    <property type="entry name" value="Glyco_hydro_3_AS"/>
</dbReference>
<organism evidence="10 11">
    <name type="scientific">Candidatus Cryptobacteroides merdavium</name>
    <dbReference type="NCBI Taxonomy" id="2840769"/>
    <lineage>
        <taxon>Bacteria</taxon>
        <taxon>Pseudomonadati</taxon>
        <taxon>Bacteroidota</taxon>
        <taxon>Bacteroidia</taxon>
        <taxon>Bacteroidales</taxon>
        <taxon>Candidatus Cryptobacteroides</taxon>
    </lineage>
</organism>
<evidence type="ECO:0000256" key="4">
    <source>
        <dbReference type="ARBA" id="ARBA00022729"/>
    </source>
</evidence>
<dbReference type="PANTHER" id="PTHR30620:SF16">
    <property type="entry name" value="LYSOSOMAL BETA GLUCOSIDASE"/>
    <property type="match status" value="1"/>
</dbReference>
<dbReference type="EC" id="3.2.1.21" evidence="3"/>
<evidence type="ECO:0000313" key="11">
    <source>
        <dbReference type="Proteomes" id="UP000823619"/>
    </source>
</evidence>
<dbReference type="PROSITE" id="PS00775">
    <property type="entry name" value="GLYCOSYL_HYDROL_F3"/>
    <property type="match status" value="1"/>
</dbReference>
<dbReference type="Pfam" id="PF14310">
    <property type="entry name" value="Fn3-like"/>
    <property type="match status" value="1"/>
</dbReference>
<comment type="catalytic activity">
    <reaction evidence="1">
        <text>Hydrolysis of terminal, non-reducing beta-D-glucosyl residues with release of beta-D-glucose.</text>
        <dbReference type="EC" id="3.2.1.21"/>
    </reaction>
</comment>
<sequence length="996" mass="109339">MRYLFVFSIVISFSVLSVSAKGDDADMDRFIDSLMSRMTLEEKAGQTSLVTWDRRYMTGDALSSGVAGKIVNGQVGGVFNVRTSEEKKMIQQLAVEKTRLGIPLLFGLDVVHGYRTIWPIPLALSCSWDMDLIERTARAAADEATSEGIDWTFSPMVDIVRDPRWGRVAESSGEDPYLGSRVAEAMVRGYQGEDLADPQSIMACVKHFALYGAGEGGRDYDAVDMSTVRMYQTYLPPYKAAVDAGAGSVMSSFNDINNVPATADRWLLTDLLRGEWGFDGFTVSDYTSVGELTAHGLGDLPQVASMAMKAGLDMDMVSEGVVGNLDECMEKGYIGEKDIDIACRRILEAKYKLGLFEAPYRRMGREPVDREKYRELALEAARKSIVLLKNDDNVLPLEKGTKVALIGPLTDTRWELMGTWAGAAAQADEGVSIRSGISRYTSSLLQSAGAPVTDNRNLARMIGYDIDKAGDPDSLIAEAVKAAMKSDVVVAVLGETAKMSGESSSMTWIGLQPTQRRLLEALVNTGKDVVLVLLNGRPMTLEWENEHCAAIVDAWAPGLQGGNAVADVLFGEYNPSGRLTMTFPRNVGQIPVHYDMKSTGRPYVPFRKYRTGYIDCVMEPLYPFGYGLSYTDVSYSDLKVDVVSPDSINVAVTVCNTGDMSVEETVQLYVGDPVASVTRPVKELKAFRKITLAPDESAEVSFVLDEDDLKFWNNSLKYVWEPGKFIIEAGPDSKNTLKTEIRVDSGYDIFLCIGQSNMAGRGEILPEDRGTIDGVWILDDRDSIVPAAAPLNRYSTVRKNISMQGINPAYSFCKEISAGTGRKVLLVVNARGGSSLDEWMKSHEGQYRFSEKHGADDPELEGELMPSMYEDAVRRCREAMKYGQLKAILWHQGESDSSPAKAGDYADRLKILASDLREDLGAGDVPFVIGEVCRNYSDASRINQAIHHAAEIIPNCRCVSSEGCGSNPDNVHFSRSGQLLLGHRYAAEVFDAVYEN</sequence>
<dbReference type="InterPro" id="IPR036881">
    <property type="entry name" value="Glyco_hydro_3_C_sf"/>
</dbReference>
<dbReference type="InterPro" id="IPR051915">
    <property type="entry name" value="Cellulose_Degrad_GH3"/>
</dbReference>
<proteinExistence type="inferred from homology"/>
<name>A0A9D9HB20_9BACT</name>
<dbReference type="NCBIfam" id="NF011678">
    <property type="entry name" value="PRK15098.1"/>
    <property type="match status" value="1"/>
</dbReference>
<dbReference type="Gene3D" id="3.40.50.1110">
    <property type="entry name" value="SGNH hydrolase"/>
    <property type="match status" value="1"/>
</dbReference>
<dbReference type="SMART" id="SM01217">
    <property type="entry name" value="Fn3_like"/>
    <property type="match status" value="1"/>
</dbReference>
<feature type="signal peptide" evidence="8">
    <location>
        <begin position="1"/>
        <end position="20"/>
    </location>
</feature>
<dbReference type="InterPro" id="IPR013783">
    <property type="entry name" value="Ig-like_fold"/>
</dbReference>
<dbReference type="Gene3D" id="2.60.40.10">
    <property type="entry name" value="Immunoglobulins"/>
    <property type="match status" value="1"/>
</dbReference>
<keyword evidence="4 8" id="KW-0732">Signal</keyword>
<protein>
    <recommendedName>
        <fullName evidence="3">beta-glucosidase</fullName>
        <ecNumber evidence="3">3.2.1.21</ecNumber>
    </recommendedName>
</protein>
<dbReference type="InterPro" id="IPR001764">
    <property type="entry name" value="Glyco_hydro_3_N"/>
</dbReference>
<accession>A0A9D9HB20</accession>
<dbReference type="SUPFAM" id="SSF52266">
    <property type="entry name" value="SGNH hydrolase"/>
    <property type="match status" value="1"/>
</dbReference>
<dbReference type="InterPro" id="IPR036962">
    <property type="entry name" value="Glyco_hydro_3_N_sf"/>
</dbReference>
<dbReference type="Pfam" id="PF01915">
    <property type="entry name" value="Glyco_hydro_3_C"/>
    <property type="match status" value="1"/>
</dbReference>
<evidence type="ECO:0000259" key="9">
    <source>
        <dbReference type="SMART" id="SM01217"/>
    </source>
</evidence>
<comment type="caution">
    <text evidence="10">The sequence shown here is derived from an EMBL/GenBank/DDBJ whole genome shotgun (WGS) entry which is preliminary data.</text>
</comment>
<dbReference type="Gene3D" id="3.40.50.1700">
    <property type="entry name" value="Glycoside hydrolase family 3 C-terminal domain"/>
    <property type="match status" value="1"/>
</dbReference>
<keyword evidence="5 7" id="KW-0378">Hydrolase</keyword>
<dbReference type="InterPro" id="IPR017853">
    <property type="entry name" value="GH"/>
</dbReference>
<dbReference type="AlphaFoldDB" id="A0A9D9HB20"/>
<evidence type="ECO:0000256" key="8">
    <source>
        <dbReference type="SAM" id="SignalP"/>
    </source>
</evidence>
<evidence type="ECO:0000256" key="2">
    <source>
        <dbReference type="ARBA" id="ARBA00005336"/>
    </source>
</evidence>
<evidence type="ECO:0000256" key="7">
    <source>
        <dbReference type="RuleBase" id="RU361161"/>
    </source>
</evidence>
<evidence type="ECO:0000256" key="5">
    <source>
        <dbReference type="ARBA" id="ARBA00022801"/>
    </source>
</evidence>
<dbReference type="PANTHER" id="PTHR30620">
    <property type="entry name" value="PERIPLASMIC BETA-GLUCOSIDASE-RELATED"/>
    <property type="match status" value="1"/>
</dbReference>
<dbReference type="InterPro" id="IPR036514">
    <property type="entry name" value="SGNH_hydro_sf"/>
</dbReference>